<evidence type="ECO:0000313" key="3">
    <source>
        <dbReference type="Proteomes" id="UP001165368"/>
    </source>
</evidence>
<dbReference type="InterPro" id="IPR026816">
    <property type="entry name" value="Flavodoxin_dom"/>
</dbReference>
<protein>
    <submittedName>
        <fullName evidence="2">Flavodoxin domain-containing protein</fullName>
    </submittedName>
</protein>
<dbReference type="InterPro" id="IPR052200">
    <property type="entry name" value="Protoporphyrinogen_IX_DH"/>
</dbReference>
<accession>A0ABS9L6S5</accession>
<sequence length="178" mass="19650">MRTLVGYATVHGSTAQIAQRIAGVLRQRDAVVDVLPLAQVEAPGTYDALILGSAIHNQAWLPEASGFVHRHRAELAARPVWLFSVGMSDGLPRPVRRAARDGQNRRLAAALRDVVHPRGHGLFSGVCRAGNLPRWAGVLFRCLGGRFGDYREWAQIEGWARDIARELDADRIRSTRDT</sequence>
<dbReference type="SUPFAM" id="SSF52218">
    <property type="entry name" value="Flavoproteins"/>
    <property type="match status" value="1"/>
</dbReference>
<dbReference type="PANTHER" id="PTHR38030:SF2">
    <property type="entry name" value="PROTOPORPHYRINOGEN IX DEHYDROGENASE [QUINONE]"/>
    <property type="match status" value="1"/>
</dbReference>
<dbReference type="Pfam" id="PF12724">
    <property type="entry name" value="Flavodoxin_5"/>
    <property type="match status" value="1"/>
</dbReference>
<evidence type="ECO:0000313" key="2">
    <source>
        <dbReference type="EMBL" id="MCG2622192.1"/>
    </source>
</evidence>
<gene>
    <name evidence="2" type="ORF">LVY72_09705</name>
</gene>
<dbReference type="Proteomes" id="UP001165368">
    <property type="component" value="Unassembled WGS sequence"/>
</dbReference>
<keyword evidence="3" id="KW-1185">Reference proteome</keyword>
<feature type="domain" description="Flavodoxin" evidence="1">
    <location>
        <begin position="4"/>
        <end position="131"/>
    </location>
</feature>
<dbReference type="EMBL" id="JAKLTQ010000005">
    <property type="protein sequence ID" value="MCG2622192.1"/>
    <property type="molecule type" value="Genomic_DNA"/>
</dbReference>
<proteinExistence type="predicted"/>
<dbReference type="InterPro" id="IPR029039">
    <property type="entry name" value="Flavoprotein-like_sf"/>
</dbReference>
<dbReference type="PANTHER" id="PTHR38030">
    <property type="entry name" value="PROTOPORPHYRINOGEN IX DEHYDROGENASE [MENAQUINONE]"/>
    <property type="match status" value="1"/>
</dbReference>
<reference evidence="2" key="1">
    <citation type="submission" date="2022-01" db="EMBL/GenBank/DDBJ databases">
        <authorList>
            <person name="Jo J.-H."/>
            <person name="Im W.-T."/>
        </authorList>
    </citation>
    <scope>NUCLEOTIDE SEQUENCE</scope>
    <source>
        <strain evidence="2">I2-34</strain>
    </source>
</reference>
<dbReference type="Gene3D" id="3.40.50.360">
    <property type="match status" value="1"/>
</dbReference>
<dbReference type="RefSeq" id="WP_237820254.1">
    <property type="nucleotide sequence ID" value="NZ_JAKLTQ010000005.1"/>
</dbReference>
<name>A0ABS9L6S5_9MICC</name>
<comment type="caution">
    <text evidence="2">The sequence shown here is derived from an EMBL/GenBank/DDBJ whole genome shotgun (WGS) entry which is preliminary data.</text>
</comment>
<evidence type="ECO:0000259" key="1">
    <source>
        <dbReference type="Pfam" id="PF12724"/>
    </source>
</evidence>
<organism evidence="2 3">
    <name type="scientific">Arthrobacter hankyongi</name>
    <dbReference type="NCBI Taxonomy" id="2904801"/>
    <lineage>
        <taxon>Bacteria</taxon>
        <taxon>Bacillati</taxon>
        <taxon>Actinomycetota</taxon>
        <taxon>Actinomycetes</taxon>
        <taxon>Micrococcales</taxon>
        <taxon>Micrococcaceae</taxon>
        <taxon>Arthrobacter</taxon>
    </lineage>
</organism>